<dbReference type="RefSeq" id="WP_066598851.1">
    <property type="nucleotide sequence ID" value="NZ_FORY01000046.1"/>
</dbReference>
<dbReference type="EMBL" id="FORY01000046">
    <property type="protein sequence ID" value="SFK16552.1"/>
    <property type="molecule type" value="Genomic_DNA"/>
</dbReference>
<dbReference type="OrthoDB" id="9935495at2"/>
<name>A0A1I3XAA8_9RHOB</name>
<dbReference type="AlphaFoldDB" id="A0A1I3XAA8"/>
<sequence>MIRIGKFYFGCGEPKRRLERLPELIVCRDELQARRIWRALPDGSKVRVVTPRLEQILGTCPARVTVMPGVDLDMNVSGEGTLRGLLMSRMATWGDRACMVVL</sequence>
<dbReference type="STRING" id="576117.SAMN04488138_1463"/>
<keyword evidence="2" id="KW-1185">Reference proteome</keyword>
<organism evidence="1 2">
    <name type="scientific">Celeribacter halophilus</name>
    <dbReference type="NCBI Taxonomy" id="576117"/>
    <lineage>
        <taxon>Bacteria</taxon>
        <taxon>Pseudomonadati</taxon>
        <taxon>Pseudomonadota</taxon>
        <taxon>Alphaproteobacteria</taxon>
        <taxon>Rhodobacterales</taxon>
        <taxon>Roseobacteraceae</taxon>
        <taxon>Celeribacter</taxon>
    </lineage>
</organism>
<reference evidence="1 2" key="1">
    <citation type="submission" date="2016-10" db="EMBL/GenBank/DDBJ databases">
        <authorList>
            <person name="de Groot N.N."/>
        </authorList>
    </citation>
    <scope>NUCLEOTIDE SEQUENCE [LARGE SCALE GENOMIC DNA]</scope>
    <source>
        <strain evidence="1 2">CGMCC 1.8891</strain>
    </source>
</reference>
<protein>
    <submittedName>
        <fullName evidence="1">Uncharacterized protein</fullName>
    </submittedName>
</protein>
<proteinExistence type="predicted"/>
<evidence type="ECO:0000313" key="2">
    <source>
        <dbReference type="Proteomes" id="UP000183299"/>
    </source>
</evidence>
<dbReference type="Proteomes" id="UP000183299">
    <property type="component" value="Unassembled WGS sequence"/>
</dbReference>
<evidence type="ECO:0000313" key="1">
    <source>
        <dbReference type="EMBL" id="SFK16552.1"/>
    </source>
</evidence>
<accession>A0A1I3XAA8</accession>
<gene>
    <name evidence="1" type="ORF">SAMN04488138_1463</name>
</gene>
<dbReference type="GeneID" id="98667082"/>